<reference evidence="1 2" key="1">
    <citation type="submission" date="2019-11" db="EMBL/GenBank/DDBJ databases">
        <title>Novel species isolated from a subtropical stream in China.</title>
        <authorList>
            <person name="Lu H."/>
        </authorList>
    </citation>
    <scope>NUCLEOTIDE SEQUENCE [LARGE SCALE GENOMIC DNA]</scope>
    <source>
        <strain evidence="1 2">FT80W</strain>
    </source>
</reference>
<dbReference type="EMBL" id="WKJK01000018">
    <property type="protein sequence ID" value="MRW93653.1"/>
    <property type="molecule type" value="Genomic_DNA"/>
</dbReference>
<sequence length="132" mass="14640">MNCLSSIGLTEVVANCDHLANLRFSKTLPFAFTEHGAIQAANVLASPQAIQMGVYVVRSFIRLREMFVADTLLAARLSELEAQLAAMAQRQDDHEGRTAQQFQQIFDTLRSLMAPPPPQGRKRPIGFVVQDK</sequence>
<evidence type="ECO:0000313" key="1">
    <source>
        <dbReference type="EMBL" id="MRW93653.1"/>
    </source>
</evidence>
<dbReference type="AlphaFoldDB" id="A0A6I2L749"/>
<name>A0A6I2L749_9BURK</name>
<gene>
    <name evidence="1" type="ORF">GJ699_27030</name>
</gene>
<evidence type="ECO:0000313" key="2">
    <source>
        <dbReference type="Proteomes" id="UP000433309"/>
    </source>
</evidence>
<organism evidence="1 2">
    <name type="scientific">Duganella guangzhouensis</name>
    <dbReference type="NCBI Taxonomy" id="2666084"/>
    <lineage>
        <taxon>Bacteria</taxon>
        <taxon>Pseudomonadati</taxon>
        <taxon>Pseudomonadota</taxon>
        <taxon>Betaproteobacteria</taxon>
        <taxon>Burkholderiales</taxon>
        <taxon>Oxalobacteraceae</taxon>
        <taxon>Telluria group</taxon>
        <taxon>Duganella</taxon>
    </lineage>
</organism>
<dbReference type="Proteomes" id="UP000433309">
    <property type="component" value="Unassembled WGS sequence"/>
</dbReference>
<keyword evidence="2" id="KW-1185">Reference proteome</keyword>
<proteinExistence type="predicted"/>
<comment type="caution">
    <text evidence="1">The sequence shown here is derived from an EMBL/GenBank/DDBJ whole genome shotgun (WGS) entry which is preliminary data.</text>
</comment>
<protein>
    <submittedName>
        <fullName evidence="1">ORF6N domain-containing protein</fullName>
    </submittedName>
</protein>
<accession>A0A6I2L749</accession>